<feature type="transmembrane region" description="Helical" evidence="6">
    <location>
        <begin position="913"/>
        <end position="933"/>
    </location>
</feature>
<dbReference type="Proteomes" id="UP000640299">
    <property type="component" value="Chromosome"/>
</dbReference>
<sequence>MKKPFEIFIEDIKNIRRVPFVIILLLGLSILPSFYAWFNLSSTWDPYNNTQGIKIAVVNEDKGAKVEGKDINVGDQLVEQLKKNDKFGWEFVNRKKADDGVEKGDYYASIYLHKTFSDEVTSIYHKKPKKAVIDYKVNEKLNAIAPKMTNAGASSIVDSLNKEFGENATQALLKEANQVGLDLENELPTLSKIKNAVYTAEDNLPKIEEFKEKVIEIDEHQDDITKYKDEFEALGNYKGDINEGVKKINEVNSKMGDINQAAQLITKLNAKMPEIESALAKANKVQQQFPKINKGVPQGIEATEKALAAINKAEQYLPELNRKLDQYEADAKKAQEKTEKANEKLKSEAEKDKKDTKDNKAKPDESTEEPQQSSEEENKEENHTDQNAEEQESDKEQADESSKEETEEKASTEENDQEKDNDIVTTQQAYDEEDTHKEENDQASKNVLTDQELNEMKSALSESLTALADYSNEQATMNKKDLESMQAINQSILMSQDSKQLADTVKNNQSRLQQGVAFNNSMIDILNELQKSEGIDTSSAISQFESANKDLQSVINGQSNLINALNNGKSGKEEVLALDKLIDSNLVSLDNLLKYTSSDFKTTLMEGVNQIDQALTKGINDISTIRSSMNMIDNVIQTGKSSLQNGHDLLVSINNELPELERKFNNVNEVAQTNFPKFKEQVGKGAYYVENELPNVQSEVKKLAQFSNNDLPTMIDKYDRAVQLIDDNLPEAQKEIHDLAEFARNDLPGIEEDIKKAAKKVREIDKDDTVHELIKLLKNDLKKQADIIAHPIELKEESLFSVPNYGTASTPFYTSLAIWVGALLLSNLLTTDIKNPEIKQKYSLRETFVGKSFIFIIIGVIQSIIVSLGDMFILGAAIDNRLLFILLSVLVSIVFISIVYTLVSLFGNVGKALAIVIMVLQIAGGGGTFPIQVTPKFFQAIHPYLPFTYAVDALREAVGGVVPEILIYNLICLVLFGVVIFIIGFIVKPILDPWKKKTIKRAEDSYLME</sequence>
<keyword evidence="2 6" id="KW-0812">Transmembrane</keyword>
<organism evidence="8 9">
    <name type="scientific">Mammaliicoccus sciuri</name>
    <name type="common">Staphylococcus sciuri</name>
    <dbReference type="NCBI Taxonomy" id="1296"/>
    <lineage>
        <taxon>Bacteria</taxon>
        <taxon>Bacillati</taxon>
        <taxon>Bacillota</taxon>
        <taxon>Bacilli</taxon>
        <taxon>Bacillales</taxon>
        <taxon>Staphylococcaceae</taxon>
        <taxon>Mammaliicoccus</taxon>
    </lineage>
</organism>
<reference evidence="8" key="1">
    <citation type="submission" date="2021-02" db="EMBL/GenBank/DDBJ databases">
        <title>cfr and optrA-positive Staphylococcus spp.</title>
        <authorList>
            <person name="Chen L."/>
        </authorList>
    </citation>
    <scope>NUCLEOTIDE SEQUENCE</scope>
    <source>
        <strain evidence="8">GDQ20D70P</strain>
    </source>
</reference>
<dbReference type="PANTHER" id="PTHR43077:SF10">
    <property type="entry name" value="TRANSPORT PERMEASE PROTEIN"/>
    <property type="match status" value="1"/>
</dbReference>
<dbReference type="NCBIfam" id="TIGR03061">
    <property type="entry name" value="pip_yhgE_Nterm"/>
    <property type="match status" value="1"/>
</dbReference>
<evidence type="ECO:0000256" key="6">
    <source>
        <dbReference type="SAM" id="Phobius"/>
    </source>
</evidence>
<evidence type="ECO:0000256" key="3">
    <source>
        <dbReference type="ARBA" id="ARBA00022989"/>
    </source>
</evidence>
<proteinExistence type="predicted"/>
<dbReference type="Pfam" id="PF12698">
    <property type="entry name" value="ABC2_membrane_3"/>
    <property type="match status" value="2"/>
</dbReference>
<accession>A0AB37HVN8</accession>
<dbReference type="RefSeq" id="WP_204178165.1">
    <property type="nucleotide sequence ID" value="NZ_CP069389.1"/>
</dbReference>
<feature type="transmembrane region" description="Helical" evidence="6">
    <location>
        <begin position="884"/>
        <end position="906"/>
    </location>
</feature>
<feature type="transmembrane region" description="Helical" evidence="6">
    <location>
        <begin position="852"/>
        <end position="878"/>
    </location>
</feature>
<feature type="transmembrane region" description="Helical" evidence="6">
    <location>
        <begin position="20"/>
        <end position="38"/>
    </location>
</feature>
<dbReference type="Gene3D" id="3.40.1710.10">
    <property type="entry name" value="abc type-2 transporter like domain"/>
    <property type="match status" value="1"/>
</dbReference>
<dbReference type="GO" id="GO:0140359">
    <property type="term" value="F:ABC-type transporter activity"/>
    <property type="evidence" value="ECO:0007669"/>
    <property type="project" value="InterPro"/>
</dbReference>
<evidence type="ECO:0000313" key="8">
    <source>
        <dbReference type="EMBL" id="QRN91380.1"/>
    </source>
</evidence>
<dbReference type="PANTHER" id="PTHR43077">
    <property type="entry name" value="TRANSPORT PERMEASE YVFS-RELATED"/>
    <property type="match status" value="1"/>
</dbReference>
<dbReference type="InterPro" id="IPR017501">
    <property type="entry name" value="Phage_infect_YhgE_C"/>
</dbReference>
<protein>
    <submittedName>
        <fullName evidence="8">YhgE/Pip domain-containing protein</fullName>
    </submittedName>
</protein>
<feature type="transmembrane region" description="Helical" evidence="6">
    <location>
        <begin position="812"/>
        <end position="831"/>
    </location>
</feature>
<dbReference type="InterPro" id="IPR013525">
    <property type="entry name" value="ABC2_TM"/>
</dbReference>
<name>A0AB37HVN8_MAMSC</name>
<feature type="compositionally biased region" description="Basic and acidic residues" evidence="5">
    <location>
        <begin position="394"/>
        <end position="422"/>
    </location>
</feature>
<feature type="domain" description="ABC-2 type transporter transmembrane" evidence="7">
    <location>
        <begin position="21"/>
        <end position="169"/>
    </location>
</feature>
<evidence type="ECO:0000256" key="4">
    <source>
        <dbReference type="ARBA" id="ARBA00023136"/>
    </source>
</evidence>
<feature type="transmembrane region" description="Helical" evidence="6">
    <location>
        <begin position="965"/>
        <end position="987"/>
    </location>
</feature>
<keyword evidence="4 6" id="KW-0472">Membrane</keyword>
<evidence type="ECO:0000256" key="2">
    <source>
        <dbReference type="ARBA" id="ARBA00022692"/>
    </source>
</evidence>
<dbReference type="InterPro" id="IPR051328">
    <property type="entry name" value="T7SS_ABC-Transporter"/>
</dbReference>
<dbReference type="NCBIfam" id="TIGR03062">
    <property type="entry name" value="pip_yhgE_Cterm"/>
    <property type="match status" value="1"/>
</dbReference>
<dbReference type="AlphaFoldDB" id="A0AB37HVN8"/>
<evidence type="ECO:0000313" key="9">
    <source>
        <dbReference type="Proteomes" id="UP000640299"/>
    </source>
</evidence>
<feature type="domain" description="ABC-2 type transporter transmembrane" evidence="7">
    <location>
        <begin position="770"/>
        <end position="985"/>
    </location>
</feature>
<evidence type="ECO:0000256" key="5">
    <source>
        <dbReference type="SAM" id="MobiDB-lite"/>
    </source>
</evidence>
<evidence type="ECO:0000259" key="7">
    <source>
        <dbReference type="Pfam" id="PF12698"/>
    </source>
</evidence>
<evidence type="ECO:0000256" key="1">
    <source>
        <dbReference type="ARBA" id="ARBA00004141"/>
    </source>
</evidence>
<keyword evidence="3 6" id="KW-1133">Transmembrane helix</keyword>
<dbReference type="GO" id="GO:0016020">
    <property type="term" value="C:membrane"/>
    <property type="evidence" value="ECO:0007669"/>
    <property type="project" value="UniProtKB-SubCell"/>
</dbReference>
<dbReference type="EMBL" id="CP069389">
    <property type="protein sequence ID" value="QRN91380.1"/>
    <property type="molecule type" value="Genomic_DNA"/>
</dbReference>
<comment type="subcellular location">
    <subcellularLocation>
        <location evidence="1">Membrane</location>
        <topology evidence="1">Multi-pass membrane protein</topology>
    </subcellularLocation>
</comment>
<dbReference type="InterPro" id="IPR017500">
    <property type="entry name" value="Phage_infect_YhgE_N"/>
</dbReference>
<feature type="region of interest" description="Disordered" evidence="5">
    <location>
        <begin position="331"/>
        <end position="423"/>
    </location>
</feature>
<gene>
    <name evidence="8" type="ORF">JRU67_00645</name>
</gene>
<feature type="compositionally biased region" description="Basic and acidic residues" evidence="5">
    <location>
        <begin position="331"/>
        <end position="365"/>
    </location>
</feature>